<organism evidence="1">
    <name type="scientific">viral metagenome</name>
    <dbReference type="NCBI Taxonomy" id="1070528"/>
    <lineage>
        <taxon>unclassified sequences</taxon>
        <taxon>metagenomes</taxon>
        <taxon>organismal metagenomes</taxon>
    </lineage>
</organism>
<dbReference type="GO" id="GO:0000030">
    <property type="term" value="F:mannosyltransferase activity"/>
    <property type="evidence" value="ECO:0007669"/>
    <property type="project" value="TreeGrafter"/>
</dbReference>
<evidence type="ECO:0000313" key="1">
    <source>
        <dbReference type="EMBL" id="QHS85544.1"/>
    </source>
</evidence>
<dbReference type="InterPro" id="IPR051706">
    <property type="entry name" value="Glycosyltransferase_domain"/>
</dbReference>
<dbReference type="PANTHER" id="PTHR32385:SF22">
    <property type="entry name" value="MANNOSYL PHOSPHORYLINOSITOL CERAMIDE SYNTHASE SUR1"/>
    <property type="match status" value="1"/>
</dbReference>
<accession>A0A6C0B172</accession>
<dbReference type="EMBL" id="MN739044">
    <property type="protein sequence ID" value="QHS85544.1"/>
    <property type="molecule type" value="Genomic_DNA"/>
</dbReference>
<sequence length="252" mass="29759">METRNIFLYWVGKEYKLIHILRNLIYLHSKNGKGYQVHLITDENINQYINNIPEYFNKLCYAHQADFVRVNVICDYGGIWLDSDTIVLNSLDSLFDYTIIKDGFFIKHSNNTTFYNGIFGSKKQTPLMIDWKNRIINILNKSINIEWHEIGADILDEFDKCLYNNYEVIDGEKSLFPVHWTECETEFVNKPFDNYKTIIREYQPLIALVRSVYSKIEDMSISEEEILQASMPLNYFINKSLENMLIKTDLVS</sequence>
<dbReference type="Pfam" id="PF05704">
    <property type="entry name" value="Caps_synth"/>
    <property type="match status" value="1"/>
</dbReference>
<evidence type="ECO:0008006" key="2">
    <source>
        <dbReference type="Google" id="ProtNLM"/>
    </source>
</evidence>
<dbReference type="InterPro" id="IPR029044">
    <property type="entry name" value="Nucleotide-diphossugar_trans"/>
</dbReference>
<name>A0A6C0B172_9ZZZZ</name>
<dbReference type="SUPFAM" id="SSF53448">
    <property type="entry name" value="Nucleotide-diphospho-sugar transferases"/>
    <property type="match status" value="1"/>
</dbReference>
<dbReference type="PANTHER" id="PTHR32385">
    <property type="entry name" value="MANNOSYL PHOSPHORYLINOSITOL CERAMIDE SYNTHASE"/>
    <property type="match status" value="1"/>
</dbReference>
<dbReference type="GO" id="GO:0051999">
    <property type="term" value="P:mannosyl-inositol phosphorylceramide biosynthetic process"/>
    <property type="evidence" value="ECO:0007669"/>
    <property type="project" value="TreeGrafter"/>
</dbReference>
<protein>
    <recommendedName>
        <fullName evidence="2">Alpha 1,4-glycosyltransferase domain-containing protein</fullName>
    </recommendedName>
</protein>
<dbReference type="AlphaFoldDB" id="A0A6C0B172"/>
<proteinExistence type="predicted"/>
<dbReference type="GO" id="GO:0016020">
    <property type="term" value="C:membrane"/>
    <property type="evidence" value="ECO:0007669"/>
    <property type="project" value="GOC"/>
</dbReference>
<dbReference type="Gene3D" id="3.90.550.20">
    <property type="match status" value="1"/>
</dbReference>
<dbReference type="InterPro" id="IPR008441">
    <property type="entry name" value="AfumC-like_glycosyl_Trfase"/>
</dbReference>
<reference evidence="1" key="1">
    <citation type="journal article" date="2020" name="Nature">
        <title>Giant virus diversity and host interactions through global metagenomics.</title>
        <authorList>
            <person name="Schulz F."/>
            <person name="Roux S."/>
            <person name="Paez-Espino D."/>
            <person name="Jungbluth S."/>
            <person name="Walsh D.A."/>
            <person name="Denef V.J."/>
            <person name="McMahon K.D."/>
            <person name="Konstantinidis K.T."/>
            <person name="Eloe-Fadrosh E.A."/>
            <person name="Kyrpides N.C."/>
            <person name="Woyke T."/>
        </authorList>
    </citation>
    <scope>NUCLEOTIDE SEQUENCE</scope>
    <source>
        <strain evidence="1">GVMAG-M-3300009182-78</strain>
    </source>
</reference>